<feature type="transmembrane region" description="Helical" evidence="7">
    <location>
        <begin position="264"/>
        <end position="286"/>
    </location>
</feature>
<feature type="transmembrane region" description="Helical" evidence="7">
    <location>
        <begin position="466"/>
        <end position="488"/>
    </location>
</feature>
<dbReference type="Proteomes" id="UP000469559">
    <property type="component" value="Unassembled WGS sequence"/>
</dbReference>
<evidence type="ECO:0000256" key="2">
    <source>
        <dbReference type="ARBA" id="ARBA00007965"/>
    </source>
</evidence>
<feature type="transmembrane region" description="Helical" evidence="7">
    <location>
        <begin position="397"/>
        <end position="416"/>
    </location>
</feature>
<sequence length="492" mass="54153">TYIYLDNYKDLASATNAPTIPPHPLLTTTMEDQSAIARLRAIFSKSVDDQDYEPLGDADEDVRRPILVVPDPAEPFSYMEYSVFLLLGIAMLWAWNMFLAAAPYFQSRFRDDVSILNHFQSAIISVGCVTNLSSMVVLNHLQATASYPRRIIYALILNTIVFTLLCISTSLFPNVSSPGYLAFTLIMVFSTSCATGLIQNGAFAFASSFGRAEYIQAIMTGQAVAGVLPSFAQIMSVLAIPVHDKWEDPSALADSLANEAKTSAFIYFLTATLISLFTLFAFLPLVRKHNRIVELKMLTEAESDDGLYGGKRKTVSMWTLYKKLHFMAGTVFVCFAITMFFPVFTQKILSVVPEDRAPRLFQPTTFIPLGFLVWNLGDFGGRLLTIIPVPNISSRPWLMFTLALLRGAHLPLYLLCNIEGKGAKIKSDAFYLIVVQLSFGATNGYIGSLAMSHANNFVAEEEREATGGFMSMNLVAGLTFGSLLSFAASSVS</sequence>
<dbReference type="GO" id="GO:0000329">
    <property type="term" value="C:fungal-type vacuole membrane"/>
    <property type="evidence" value="ECO:0007669"/>
    <property type="project" value="TreeGrafter"/>
</dbReference>
<name>A0A8T9BIG4_9HELO</name>
<evidence type="ECO:0000256" key="5">
    <source>
        <dbReference type="ARBA" id="ARBA00022989"/>
    </source>
</evidence>
<keyword evidence="4 7" id="KW-0812">Transmembrane</keyword>
<evidence type="ECO:0000313" key="8">
    <source>
        <dbReference type="EMBL" id="TVY19748.1"/>
    </source>
</evidence>
<feature type="transmembrane region" description="Helical" evidence="7">
    <location>
        <begin position="179"/>
        <end position="205"/>
    </location>
</feature>
<feature type="transmembrane region" description="Helical" evidence="7">
    <location>
        <begin position="151"/>
        <end position="173"/>
    </location>
</feature>
<keyword evidence="5 7" id="KW-1133">Transmembrane helix</keyword>
<evidence type="ECO:0000256" key="4">
    <source>
        <dbReference type="ARBA" id="ARBA00022692"/>
    </source>
</evidence>
<dbReference type="InterPro" id="IPR002259">
    <property type="entry name" value="Eqnu_transpt"/>
</dbReference>
<keyword evidence="9" id="KW-1185">Reference proteome</keyword>
<dbReference type="GO" id="GO:0015205">
    <property type="term" value="F:nucleobase transmembrane transporter activity"/>
    <property type="evidence" value="ECO:0007669"/>
    <property type="project" value="TreeGrafter"/>
</dbReference>
<dbReference type="GO" id="GO:0005886">
    <property type="term" value="C:plasma membrane"/>
    <property type="evidence" value="ECO:0007669"/>
    <property type="project" value="TreeGrafter"/>
</dbReference>
<feature type="transmembrane region" description="Helical" evidence="7">
    <location>
        <begin position="324"/>
        <end position="344"/>
    </location>
</feature>
<dbReference type="Pfam" id="PF01733">
    <property type="entry name" value="Nucleoside_tran"/>
    <property type="match status" value="1"/>
</dbReference>
<feature type="transmembrane region" description="Helical" evidence="7">
    <location>
        <begin position="83"/>
        <end position="106"/>
    </location>
</feature>
<comment type="similarity">
    <text evidence="2">Belongs to the SLC29A/ENT transporter (TC 2.A.57) family.</text>
</comment>
<comment type="caution">
    <text evidence="8">The sequence shown here is derived from an EMBL/GenBank/DDBJ whole genome shotgun (WGS) entry which is preliminary data.</text>
</comment>
<feature type="transmembrane region" description="Helical" evidence="7">
    <location>
        <begin position="118"/>
        <end position="139"/>
    </location>
</feature>
<feature type="transmembrane region" description="Helical" evidence="7">
    <location>
        <begin position="428"/>
        <end position="446"/>
    </location>
</feature>
<feature type="non-terminal residue" evidence="8">
    <location>
        <position position="1"/>
    </location>
</feature>
<dbReference type="EMBL" id="QGMF01000089">
    <property type="protein sequence ID" value="TVY19748.1"/>
    <property type="molecule type" value="Genomic_DNA"/>
</dbReference>
<dbReference type="AlphaFoldDB" id="A0A8T9BIG4"/>
<keyword evidence="3" id="KW-0813">Transport</keyword>
<accession>A0A8T9BIG4</accession>
<evidence type="ECO:0000256" key="6">
    <source>
        <dbReference type="ARBA" id="ARBA00023136"/>
    </source>
</evidence>
<evidence type="ECO:0000256" key="3">
    <source>
        <dbReference type="ARBA" id="ARBA00022448"/>
    </source>
</evidence>
<dbReference type="GO" id="GO:0034257">
    <property type="term" value="F:nicotinamide riboside transmembrane transporter activity"/>
    <property type="evidence" value="ECO:0007669"/>
    <property type="project" value="TreeGrafter"/>
</dbReference>
<proteinExistence type="inferred from homology"/>
<organism evidence="8 9">
    <name type="scientific">Lachnellula arida</name>
    <dbReference type="NCBI Taxonomy" id="1316785"/>
    <lineage>
        <taxon>Eukaryota</taxon>
        <taxon>Fungi</taxon>
        <taxon>Dikarya</taxon>
        <taxon>Ascomycota</taxon>
        <taxon>Pezizomycotina</taxon>
        <taxon>Leotiomycetes</taxon>
        <taxon>Helotiales</taxon>
        <taxon>Lachnaceae</taxon>
        <taxon>Lachnellula</taxon>
    </lineage>
</organism>
<dbReference type="SUPFAM" id="SSF103473">
    <property type="entry name" value="MFS general substrate transporter"/>
    <property type="match status" value="1"/>
</dbReference>
<dbReference type="OrthoDB" id="46396at2759"/>
<evidence type="ECO:0000313" key="9">
    <source>
        <dbReference type="Proteomes" id="UP000469559"/>
    </source>
</evidence>
<dbReference type="PRINTS" id="PR01130">
    <property type="entry name" value="DERENTRNSPRT"/>
</dbReference>
<dbReference type="PANTHER" id="PTHR10332">
    <property type="entry name" value="EQUILIBRATIVE NUCLEOSIDE TRANSPORTER"/>
    <property type="match status" value="1"/>
</dbReference>
<dbReference type="InterPro" id="IPR036259">
    <property type="entry name" value="MFS_trans_sf"/>
</dbReference>
<gene>
    <name evidence="8" type="primary">FUN26</name>
    <name evidence="8" type="ORF">LARI1_G002451</name>
</gene>
<feature type="transmembrane region" description="Helical" evidence="7">
    <location>
        <begin position="217"/>
        <end position="240"/>
    </location>
</feature>
<keyword evidence="6 7" id="KW-0472">Membrane</keyword>
<reference evidence="8 9" key="1">
    <citation type="submission" date="2018-05" db="EMBL/GenBank/DDBJ databases">
        <title>Whole genome sequencing for identification of molecular markers to develop diagnostic detection tools for the regulated plant pathogen Lachnellula willkommii.</title>
        <authorList>
            <person name="Giroux E."/>
            <person name="Bilodeau G."/>
        </authorList>
    </citation>
    <scope>NUCLEOTIDE SEQUENCE [LARGE SCALE GENOMIC DNA]</scope>
    <source>
        <strain evidence="8 9">CBS 203.66</strain>
    </source>
</reference>
<dbReference type="PANTHER" id="PTHR10332:SF88">
    <property type="entry name" value="EQUILIBRATIVE NUCLEOSIDE TRANSPORTER 1, ISOFORM A"/>
    <property type="match status" value="1"/>
</dbReference>
<evidence type="ECO:0000256" key="7">
    <source>
        <dbReference type="SAM" id="Phobius"/>
    </source>
</evidence>
<comment type="subcellular location">
    <subcellularLocation>
        <location evidence="1">Membrane</location>
        <topology evidence="1">Multi-pass membrane protein</topology>
    </subcellularLocation>
</comment>
<dbReference type="PIRSF" id="PIRSF016379">
    <property type="entry name" value="ENT"/>
    <property type="match status" value="1"/>
</dbReference>
<evidence type="ECO:0000256" key="1">
    <source>
        <dbReference type="ARBA" id="ARBA00004141"/>
    </source>
</evidence>
<protein>
    <submittedName>
        <fullName evidence="8">Nucleoside transporter FUN26</fullName>
    </submittedName>
</protein>